<comment type="caution">
    <text evidence="1">The sequence shown here is derived from an EMBL/GenBank/DDBJ whole genome shotgun (WGS) entry which is preliminary data.</text>
</comment>
<proteinExistence type="predicted"/>
<organism evidence="1 2">
    <name type="scientific">Liparis tanakae</name>
    <name type="common">Tanaka's snailfish</name>
    <dbReference type="NCBI Taxonomy" id="230148"/>
    <lineage>
        <taxon>Eukaryota</taxon>
        <taxon>Metazoa</taxon>
        <taxon>Chordata</taxon>
        <taxon>Craniata</taxon>
        <taxon>Vertebrata</taxon>
        <taxon>Euteleostomi</taxon>
        <taxon>Actinopterygii</taxon>
        <taxon>Neopterygii</taxon>
        <taxon>Teleostei</taxon>
        <taxon>Neoteleostei</taxon>
        <taxon>Acanthomorphata</taxon>
        <taxon>Eupercaria</taxon>
        <taxon>Perciformes</taxon>
        <taxon>Cottioidei</taxon>
        <taxon>Cottales</taxon>
        <taxon>Liparidae</taxon>
        <taxon>Liparis</taxon>
    </lineage>
</organism>
<evidence type="ECO:0000313" key="1">
    <source>
        <dbReference type="EMBL" id="TNN88338.1"/>
    </source>
</evidence>
<name>A0A4Z2JFE9_9TELE</name>
<protein>
    <submittedName>
        <fullName evidence="1">Uncharacterized protein</fullName>
    </submittedName>
</protein>
<evidence type="ECO:0000313" key="2">
    <source>
        <dbReference type="Proteomes" id="UP000314294"/>
    </source>
</evidence>
<dbReference type="AlphaFoldDB" id="A0A4Z2JFE9"/>
<dbReference type="Proteomes" id="UP000314294">
    <property type="component" value="Unassembled WGS sequence"/>
</dbReference>
<reference evidence="1 2" key="1">
    <citation type="submission" date="2019-03" db="EMBL/GenBank/DDBJ databases">
        <title>First draft genome of Liparis tanakae, snailfish: a comprehensive survey of snailfish specific genes.</title>
        <authorList>
            <person name="Kim W."/>
            <person name="Song I."/>
            <person name="Jeong J.-H."/>
            <person name="Kim D."/>
            <person name="Kim S."/>
            <person name="Ryu S."/>
            <person name="Song J.Y."/>
            <person name="Lee S.K."/>
        </authorList>
    </citation>
    <scope>NUCLEOTIDE SEQUENCE [LARGE SCALE GENOMIC DNA]</scope>
    <source>
        <tissue evidence="1">Muscle</tissue>
    </source>
</reference>
<dbReference type="EMBL" id="SRLO01000006">
    <property type="protein sequence ID" value="TNN88338.1"/>
    <property type="molecule type" value="Genomic_DNA"/>
</dbReference>
<accession>A0A4Z2JFE9</accession>
<gene>
    <name evidence="1" type="ORF">EYF80_001554</name>
</gene>
<sequence>METDCLPPPPLPARRLHIPPAMFDPRMVLNFDHKVAEEVSLPCGSRGISGRSEMRAQWGNGTRFHGMETAV</sequence>
<keyword evidence="2" id="KW-1185">Reference proteome</keyword>